<feature type="compositionally biased region" description="Basic and acidic residues" evidence="1">
    <location>
        <begin position="74"/>
        <end position="90"/>
    </location>
</feature>
<feature type="region of interest" description="Disordered" evidence="1">
    <location>
        <begin position="63"/>
        <end position="91"/>
    </location>
</feature>
<evidence type="ECO:0000259" key="2">
    <source>
        <dbReference type="Pfam" id="PF12804"/>
    </source>
</evidence>
<keyword evidence="4" id="KW-1185">Reference proteome</keyword>
<accession>A0A8H6JTG7</accession>
<dbReference type="InterPro" id="IPR025877">
    <property type="entry name" value="MobA-like_NTP_Trfase"/>
</dbReference>
<comment type="caution">
    <text evidence="3">The sequence shown here is derived from an EMBL/GenBank/DDBJ whole genome shotgun (WGS) entry which is preliminary data.</text>
</comment>
<dbReference type="Pfam" id="PF12804">
    <property type="entry name" value="NTP_transf_3"/>
    <property type="match status" value="1"/>
</dbReference>
<gene>
    <name evidence="3" type="ORF">CPLU01_13236</name>
</gene>
<dbReference type="AlphaFoldDB" id="A0A8H6JTG7"/>
<sequence length="249" mass="26957">MGATRPLLLVSGSGSTRTGIPKHLLGMFDGAPLYQRQLEVLRHVFPEPQTIYMFLPPDAETDAYLDSLPSGSGDTDRTPESSQEMDEKQPPVKLLRHITPSKPGHPPAGPATQGLLAAYKYDPWANWVVVGCNYPLLPPDAVLHLVANRDAAPVTCFRLFEGVGGYEPLLGIWAPAALSRLAERFARGHPCPREAARELDGLVIDAPPGCEWWLAESGTVEDFVAVVEEEKKLGSGLEPVAFEAAREAA</sequence>
<name>A0A8H6JTG7_9PEZI</name>
<proteinExistence type="predicted"/>
<dbReference type="Gene3D" id="3.90.550.10">
    <property type="entry name" value="Spore Coat Polysaccharide Biosynthesis Protein SpsA, Chain A"/>
    <property type="match status" value="1"/>
</dbReference>
<dbReference type="Proteomes" id="UP000654918">
    <property type="component" value="Unassembled WGS sequence"/>
</dbReference>
<dbReference type="InterPro" id="IPR029044">
    <property type="entry name" value="Nucleotide-diphossugar_trans"/>
</dbReference>
<protein>
    <submittedName>
        <fullName evidence="3">Molybdopterin-guanine dinucleotide biosynthesis protein a</fullName>
    </submittedName>
</protein>
<reference evidence="3" key="1">
    <citation type="journal article" date="2020" name="Phytopathology">
        <title>Genome Sequence Resources of Colletotrichum truncatum, C. plurivorum, C. musicola, and C. sojae: Four Species Pathogenic to Soybean (Glycine max).</title>
        <authorList>
            <person name="Rogerio F."/>
            <person name="Boufleur T.R."/>
            <person name="Ciampi-Guillardi M."/>
            <person name="Sukno S.A."/>
            <person name="Thon M.R."/>
            <person name="Massola Junior N.S."/>
            <person name="Baroncelli R."/>
        </authorList>
    </citation>
    <scope>NUCLEOTIDE SEQUENCE</scope>
    <source>
        <strain evidence="3">LFN00145</strain>
    </source>
</reference>
<dbReference type="EMBL" id="WIGO01000297">
    <property type="protein sequence ID" value="KAF6818797.1"/>
    <property type="molecule type" value="Genomic_DNA"/>
</dbReference>
<feature type="domain" description="MobA-like NTP transferase" evidence="2">
    <location>
        <begin position="10"/>
        <end position="184"/>
    </location>
</feature>
<evidence type="ECO:0000313" key="3">
    <source>
        <dbReference type="EMBL" id="KAF6818797.1"/>
    </source>
</evidence>
<dbReference type="SUPFAM" id="SSF53448">
    <property type="entry name" value="Nucleotide-diphospho-sugar transferases"/>
    <property type="match status" value="1"/>
</dbReference>
<dbReference type="GO" id="GO:0016779">
    <property type="term" value="F:nucleotidyltransferase activity"/>
    <property type="evidence" value="ECO:0007669"/>
    <property type="project" value="UniProtKB-ARBA"/>
</dbReference>
<organism evidence="3 4">
    <name type="scientific">Colletotrichum plurivorum</name>
    <dbReference type="NCBI Taxonomy" id="2175906"/>
    <lineage>
        <taxon>Eukaryota</taxon>
        <taxon>Fungi</taxon>
        <taxon>Dikarya</taxon>
        <taxon>Ascomycota</taxon>
        <taxon>Pezizomycotina</taxon>
        <taxon>Sordariomycetes</taxon>
        <taxon>Hypocreomycetidae</taxon>
        <taxon>Glomerellales</taxon>
        <taxon>Glomerellaceae</taxon>
        <taxon>Colletotrichum</taxon>
        <taxon>Colletotrichum orchidearum species complex</taxon>
    </lineage>
</organism>
<evidence type="ECO:0000313" key="4">
    <source>
        <dbReference type="Proteomes" id="UP000654918"/>
    </source>
</evidence>
<evidence type="ECO:0000256" key="1">
    <source>
        <dbReference type="SAM" id="MobiDB-lite"/>
    </source>
</evidence>